<dbReference type="Pfam" id="PF00106">
    <property type="entry name" value="adh_short"/>
    <property type="match status" value="1"/>
</dbReference>
<keyword evidence="5" id="KW-1185">Reference proteome</keyword>
<dbReference type="PANTHER" id="PTHR43669:SF3">
    <property type="entry name" value="ALCOHOL DEHYDROGENASE, PUTATIVE (AFU_ORTHOLOGUE AFUA_3G03445)-RELATED"/>
    <property type="match status" value="1"/>
</dbReference>
<evidence type="ECO:0000256" key="1">
    <source>
        <dbReference type="ARBA" id="ARBA00006484"/>
    </source>
</evidence>
<keyword evidence="2" id="KW-0521">NADP</keyword>
<dbReference type="GO" id="GO:0016491">
    <property type="term" value="F:oxidoreductase activity"/>
    <property type="evidence" value="ECO:0007669"/>
    <property type="project" value="UniProtKB-KW"/>
</dbReference>
<dbReference type="InterPro" id="IPR036291">
    <property type="entry name" value="NAD(P)-bd_dom_sf"/>
</dbReference>
<evidence type="ECO:0000313" key="4">
    <source>
        <dbReference type="EMBL" id="KAB8291227.1"/>
    </source>
</evidence>
<dbReference type="OrthoDB" id="37659at2759"/>
<gene>
    <name evidence="4" type="ORF">EYC80_009914</name>
</gene>
<dbReference type="SUPFAM" id="SSF51735">
    <property type="entry name" value="NAD(P)-binding Rossmann-fold domains"/>
    <property type="match status" value="1"/>
</dbReference>
<evidence type="ECO:0000313" key="5">
    <source>
        <dbReference type="Proteomes" id="UP000326757"/>
    </source>
</evidence>
<dbReference type="PROSITE" id="PS00061">
    <property type="entry name" value="ADH_SHORT"/>
    <property type="match status" value="1"/>
</dbReference>
<dbReference type="Gene3D" id="3.40.50.720">
    <property type="entry name" value="NAD(P)-binding Rossmann-like Domain"/>
    <property type="match status" value="1"/>
</dbReference>
<sequence length="273" mass="30457">MSSRINTILILGASRGIGEALAHRFHSLGKKVIITARKHEEEKLIDLTRKLPGLEYRVWDLTNLNDLPNHVKSILVDFPKLDSVYINAGIQNHYLLFQQPPNNAEVINEITTNLTAPMLVAQSFAPHLLKLAQTGTKTNLFLTSSSLAYFPIAFYPTYCAAKAGVAAFTRILRMQLGYTGCKEMNVVEVVPPYVDTALNAHTRDQTDEMQGGKDNVLPPMPLGEYIDKFFVSLEETEEDGCLKKEIGVGFGEQGIEVWRNTFQKLYEGIGITI</sequence>
<dbReference type="InterPro" id="IPR020904">
    <property type="entry name" value="Sc_DH/Rdtase_CS"/>
</dbReference>
<comment type="caution">
    <text evidence="4">The sequence shown here is derived from an EMBL/GenBank/DDBJ whole genome shotgun (WGS) entry which is preliminary data.</text>
</comment>
<dbReference type="PANTHER" id="PTHR43669">
    <property type="entry name" value="5-KETO-D-GLUCONATE 5-REDUCTASE"/>
    <property type="match status" value="1"/>
</dbReference>
<proteinExistence type="inferred from homology"/>
<keyword evidence="3" id="KW-0560">Oxidoreductase</keyword>
<evidence type="ECO:0000256" key="3">
    <source>
        <dbReference type="ARBA" id="ARBA00023002"/>
    </source>
</evidence>
<dbReference type="EMBL" id="VIGI01000015">
    <property type="protein sequence ID" value="KAB8291227.1"/>
    <property type="molecule type" value="Genomic_DNA"/>
</dbReference>
<comment type="similarity">
    <text evidence="1">Belongs to the short-chain dehydrogenases/reductases (SDR) family.</text>
</comment>
<dbReference type="PRINTS" id="PR00081">
    <property type="entry name" value="GDHRDH"/>
</dbReference>
<name>A0A5N6JR22_MONLA</name>
<dbReference type="InterPro" id="IPR002347">
    <property type="entry name" value="SDR_fam"/>
</dbReference>
<accession>A0A5N6JR22</accession>
<protein>
    <recommendedName>
        <fullName evidence="6">NAD(P)-binding protein</fullName>
    </recommendedName>
</protein>
<reference evidence="4 5" key="1">
    <citation type="submission" date="2019-06" db="EMBL/GenBank/DDBJ databases">
        <title>Genome Sequence of the Brown Rot Fungal Pathogen Monilinia laxa.</title>
        <authorList>
            <person name="De Miccolis Angelini R.M."/>
            <person name="Landi L."/>
            <person name="Abate D."/>
            <person name="Pollastro S."/>
            <person name="Romanazzi G."/>
            <person name="Faretra F."/>
        </authorList>
    </citation>
    <scope>NUCLEOTIDE SEQUENCE [LARGE SCALE GENOMIC DNA]</scope>
    <source>
        <strain evidence="4 5">Mlax316</strain>
    </source>
</reference>
<organism evidence="4 5">
    <name type="scientific">Monilinia laxa</name>
    <name type="common">Brown rot fungus</name>
    <name type="synonym">Sclerotinia laxa</name>
    <dbReference type="NCBI Taxonomy" id="61186"/>
    <lineage>
        <taxon>Eukaryota</taxon>
        <taxon>Fungi</taxon>
        <taxon>Dikarya</taxon>
        <taxon>Ascomycota</taxon>
        <taxon>Pezizomycotina</taxon>
        <taxon>Leotiomycetes</taxon>
        <taxon>Helotiales</taxon>
        <taxon>Sclerotiniaceae</taxon>
        <taxon>Monilinia</taxon>
    </lineage>
</organism>
<dbReference type="Proteomes" id="UP000326757">
    <property type="component" value="Unassembled WGS sequence"/>
</dbReference>
<dbReference type="AlphaFoldDB" id="A0A5N6JR22"/>
<evidence type="ECO:0000256" key="2">
    <source>
        <dbReference type="ARBA" id="ARBA00022857"/>
    </source>
</evidence>
<evidence type="ECO:0008006" key="6">
    <source>
        <dbReference type="Google" id="ProtNLM"/>
    </source>
</evidence>